<dbReference type="Pfam" id="PF03167">
    <property type="entry name" value="UDG"/>
    <property type="match status" value="1"/>
</dbReference>
<keyword evidence="6" id="KW-0378">Hydrolase</keyword>
<keyword evidence="9" id="KW-0234">DNA repair</keyword>
<evidence type="ECO:0000313" key="12">
    <source>
        <dbReference type="Proteomes" id="UP000597989"/>
    </source>
</evidence>
<dbReference type="InterPro" id="IPR005122">
    <property type="entry name" value="Uracil-DNA_glycosylase-like"/>
</dbReference>
<dbReference type="GO" id="GO:0051539">
    <property type="term" value="F:4 iron, 4 sulfur cluster binding"/>
    <property type="evidence" value="ECO:0007669"/>
    <property type="project" value="UniProtKB-KW"/>
</dbReference>
<keyword evidence="7" id="KW-0408">Iron</keyword>
<keyword evidence="3" id="KW-0004">4Fe-4S</keyword>
<comment type="caution">
    <text evidence="11">The sequence shown here is derived from an EMBL/GenBank/DDBJ whole genome shotgun (WGS) entry which is preliminary data.</text>
</comment>
<evidence type="ECO:0000256" key="3">
    <source>
        <dbReference type="ARBA" id="ARBA00022485"/>
    </source>
</evidence>
<gene>
    <name evidence="11" type="primary">dpo</name>
    <name evidence="11" type="ORF">GCM10011581_05830</name>
</gene>
<keyword evidence="4" id="KW-0479">Metal-binding</keyword>
<evidence type="ECO:0000313" key="11">
    <source>
        <dbReference type="EMBL" id="GGI71655.1"/>
    </source>
</evidence>
<evidence type="ECO:0000256" key="6">
    <source>
        <dbReference type="ARBA" id="ARBA00022801"/>
    </source>
</evidence>
<evidence type="ECO:0000259" key="10">
    <source>
        <dbReference type="SMART" id="SM00986"/>
    </source>
</evidence>
<dbReference type="SUPFAM" id="SSF52141">
    <property type="entry name" value="Uracil-DNA glycosylase-like"/>
    <property type="match status" value="1"/>
</dbReference>
<accession>A0A917JIV6</accession>
<sequence length="209" mass="23099">MAGAQEYVPAGTGLPELRRAVQDCQGCGLYRNATQAVFGEGRESARVMVIGEQPGEKEDRQGRPFVGPAGRMLDRALVDVGIDRTEVYVTNATKHFKFSRERGKRRIHQKPSRTEVRACRPWLEAELRVVRPDLVICLGATAAQGLLRPSFRITQERGAVLELPEHDARVVATIHPSAILRAEDRETMYQGFVADLRVAAGVLRSLQAG</sequence>
<evidence type="ECO:0000256" key="7">
    <source>
        <dbReference type="ARBA" id="ARBA00023004"/>
    </source>
</evidence>
<dbReference type="InterPro" id="IPR051536">
    <property type="entry name" value="UDG_Type-4/5"/>
</dbReference>
<keyword evidence="8" id="KW-0411">Iron-sulfur</keyword>
<evidence type="ECO:0000256" key="2">
    <source>
        <dbReference type="ARBA" id="ARBA00019403"/>
    </source>
</evidence>
<evidence type="ECO:0000256" key="1">
    <source>
        <dbReference type="ARBA" id="ARBA00006521"/>
    </source>
</evidence>
<dbReference type="PANTHER" id="PTHR33693:SF9">
    <property type="entry name" value="TYPE-4 URACIL-DNA GLYCOSYLASE"/>
    <property type="match status" value="1"/>
</dbReference>
<dbReference type="RefSeq" id="WP_188985026.1">
    <property type="nucleotide sequence ID" value="NZ_BMMT01000001.1"/>
</dbReference>
<name>A0A917JIV6_9PSEU</name>
<dbReference type="EMBL" id="BMMT01000001">
    <property type="protein sequence ID" value="GGI71655.1"/>
    <property type="molecule type" value="Genomic_DNA"/>
</dbReference>
<organism evidence="11 12">
    <name type="scientific">Saccharopolyspora thermophila</name>
    <dbReference type="NCBI Taxonomy" id="89367"/>
    <lineage>
        <taxon>Bacteria</taxon>
        <taxon>Bacillati</taxon>
        <taxon>Actinomycetota</taxon>
        <taxon>Actinomycetes</taxon>
        <taxon>Pseudonocardiales</taxon>
        <taxon>Pseudonocardiaceae</taxon>
        <taxon>Saccharopolyspora</taxon>
    </lineage>
</organism>
<dbReference type="PANTHER" id="PTHR33693">
    <property type="entry name" value="TYPE-5 URACIL-DNA GLYCOSYLASE"/>
    <property type="match status" value="1"/>
</dbReference>
<comment type="similarity">
    <text evidence="1">Belongs to the uracil-DNA glycosylase (UDG) superfamily. Type 4 (UDGa) family.</text>
</comment>
<dbReference type="GO" id="GO:0046872">
    <property type="term" value="F:metal ion binding"/>
    <property type="evidence" value="ECO:0007669"/>
    <property type="project" value="UniProtKB-KW"/>
</dbReference>
<dbReference type="GO" id="GO:0006281">
    <property type="term" value="P:DNA repair"/>
    <property type="evidence" value="ECO:0007669"/>
    <property type="project" value="UniProtKB-KW"/>
</dbReference>
<dbReference type="GO" id="GO:0097506">
    <property type="term" value="F:deaminated base DNA N-glycosylase activity"/>
    <property type="evidence" value="ECO:0007669"/>
    <property type="project" value="UniProtKB-ARBA"/>
</dbReference>
<dbReference type="InterPro" id="IPR005273">
    <property type="entry name" value="Ura-DNA_glyco_family4"/>
</dbReference>
<reference evidence="11 12" key="1">
    <citation type="journal article" date="2014" name="Int. J. Syst. Evol. Microbiol.">
        <title>Complete genome sequence of Corynebacterium casei LMG S-19264T (=DSM 44701T), isolated from a smear-ripened cheese.</title>
        <authorList>
            <consortium name="US DOE Joint Genome Institute (JGI-PGF)"/>
            <person name="Walter F."/>
            <person name="Albersmeier A."/>
            <person name="Kalinowski J."/>
            <person name="Ruckert C."/>
        </authorList>
    </citation>
    <scope>NUCLEOTIDE SEQUENCE [LARGE SCALE GENOMIC DNA]</scope>
    <source>
        <strain evidence="11 12">CGMCC 4.7206</strain>
    </source>
</reference>
<evidence type="ECO:0000256" key="8">
    <source>
        <dbReference type="ARBA" id="ARBA00023014"/>
    </source>
</evidence>
<evidence type="ECO:0000256" key="4">
    <source>
        <dbReference type="ARBA" id="ARBA00022723"/>
    </source>
</evidence>
<dbReference type="AlphaFoldDB" id="A0A917JIV6"/>
<feature type="domain" description="Uracil-DNA glycosylase-like" evidence="10">
    <location>
        <begin position="38"/>
        <end position="197"/>
    </location>
</feature>
<evidence type="ECO:0000256" key="5">
    <source>
        <dbReference type="ARBA" id="ARBA00022763"/>
    </source>
</evidence>
<dbReference type="Proteomes" id="UP000597989">
    <property type="component" value="Unassembled WGS sequence"/>
</dbReference>
<dbReference type="NCBIfam" id="TIGR00758">
    <property type="entry name" value="UDG_fam4"/>
    <property type="match status" value="1"/>
</dbReference>
<dbReference type="InterPro" id="IPR036895">
    <property type="entry name" value="Uracil-DNA_glycosylase-like_sf"/>
</dbReference>
<dbReference type="Gene3D" id="3.40.470.10">
    <property type="entry name" value="Uracil-DNA glycosylase-like domain"/>
    <property type="match status" value="1"/>
</dbReference>
<dbReference type="CDD" id="cd10030">
    <property type="entry name" value="UDG-F4_TTUDGA_SPO1dp_like"/>
    <property type="match status" value="1"/>
</dbReference>
<protein>
    <recommendedName>
        <fullName evidence="2">Type-4 uracil-DNA glycosylase</fullName>
    </recommendedName>
</protein>
<dbReference type="NCBIfam" id="TIGR03914">
    <property type="entry name" value="UDG_fam_dom"/>
    <property type="match status" value="1"/>
</dbReference>
<evidence type="ECO:0000256" key="9">
    <source>
        <dbReference type="ARBA" id="ARBA00023204"/>
    </source>
</evidence>
<dbReference type="SMART" id="SM00987">
    <property type="entry name" value="UreE_C"/>
    <property type="match status" value="1"/>
</dbReference>
<proteinExistence type="inferred from homology"/>
<keyword evidence="5" id="KW-0227">DNA damage</keyword>
<dbReference type="SMART" id="SM00986">
    <property type="entry name" value="UDG"/>
    <property type="match status" value="1"/>
</dbReference>